<gene>
    <name evidence="2" type="ORF">TM448A02198_0007</name>
</gene>
<feature type="transmembrane region" description="Helical" evidence="1">
    <location>
        <begin position="12"/>
        <end position="34"/>
    </location>
</feature>
<dbReference type="EMBL" id="MT144272">
    <property type="protein sequence ID" value="QJA51550.1"/>
    <property type="molecule type" value="Genomic_DNA"/>
</dbReference>
<proteinExistence type="predicted"/>
<keyword evidence="1" id="KW-0472">Membrane</keyword>
<sequence length="87" mass="10050">MLANERETTIRFKLWAVLGFLVALIGIGFGYLFIAQTSAGVERVDIKERVIRMEVNYQYVVQGIADLKQAQKEMMEVLRKQQRTRGD</sequence>
<evidence type="ECO:0000256" key="1">
    <source>
        <dbReference type="SAM" id="Phobius"/>
    </source>
</evidence>
<reference evidence="2" key="1">
    <citation type="submission" date="2020-03" db="EMBL/GenBank/DDBJ databases">
        <title>The deep terrestrial virosphere.</title>
        <authorList>
            <person name="Holmfeldt K."/>
            <person name="Nilsson E."/>
            <person name="Simone D."/>
            <person name="Lopez-Fernandez M."/>
            <person name="Wu X."/>
            <person name="de Brujin I."/>
            <person name="Lundin D."/>
            <person name="Andersson A."/>
            <person name="Bertilsson S."/>
            <person name="Dopson M."/>
        </authorList>
    </citation>
    <scope>NUCLEOTIDE SEQUENCE</scope>
    <source>
        <strain evidence="2">TM448A02198</strain>
    </source>
</reference>
<accession>A0A6H1ZWG9</accession>
<keyword evidence="1" id="KW-1133">Transmembrane helix</keyword>
<keyword evidence="1" id="KW-0812">Transmembrane</keyword>
<evidence type="ECO:0000313" key="2">
    <source>
        <dbReference type="EMBL" id="QJA51550.1"/>
    </source>
</evidence>
<protein>
    <submittedName>
        <fullName evidence="2">Uncharacterized protein</fullName>
    </submittedName>
</protein>
<name>A0A6H1ZWG9_9ZZZZ</name>
<dbReference type="AlphaFoldDB" id="A0A6H1ZWG9"/>
<organism evidence="2">
    <name type="scientific">viral metagenome</name>
    <dbReference type="NCBI Taxonomy" id="1070528"/>
    <lineage>
        <taxon>unclassified sequences</taxon>
        <taxon>metagenomes</taxon>
        <taxon>organismal metagenomes</taxon>
    </lineage>
</organism>